<dbReference type="GO" id="GO:0046854">
    <property type="term" value="P:phosphatidylinositol phosphate biosynthetic process"/>
    <property type="evidence" value="ECO:0007669"/>
    <property type="project" value="InterPro"/>
</dbReference>
<dbReference type="PANTHER" id="PTHR20854">
    <property type="entry name" value="INOSITOL MONOPHOSPHATASE"/>
    <property type="match status" value="1"/>
</dbReference>
<feature type="binding site" evidence="4">
    <location>
        <position position="87"/>
    </location>
    <ligand>
        <name>Mg(2+)</name>
        <dbReference type="ChEBI" id="CHEBI:18420"/>
        <label>1</label>
        <note>catalytic</note>
    </ligand>
</feature>
<dbReference type="Proteomes" id="UP000247465">
    <property type="component" value="Chromosome"/>
</dbReference>
<dbReference type="EMBL" id="CP029803">
    <property type="protein sequence ID" value="AWT60878.1"/>
    <property type="molecule type" value="Genomic_DNA"/>
</dbReference>
<dbReference type="KEGG" id="mtar:DF168_02102"/>
<dbReference type="GO" id="GO:0046872">
    <property type="term" value="F:metal ion binding"/>
    <property type="evidence" value="ECO:0007669"/>
    <property type="project" value="UniProtKB-KW"/>
</dbReference>
<keyword evidence="3 4" id="KW-0460">Magnesium</keyword>
<organism evidence="5 6">
    <name type="scientific">Candidatus Moanibacter tarae</name>
    <dbReference type="NCBI Taxonomy" id="2200854"/>
    <lineage>
        <taxon>Bacteria</taxon>
        <taxon>Pseudomonadati</taxon>
        <taxon>Verrucomicrobiota</taxon>
        <taxon>Opitutia</taxon>
        <taxon>Puniceicoccales</taxon>
        <taxon>Puniceicoccales incertae sedis</taxon>
        <taxon>Candidatus Moanibacter</taxon>
    </lineage>
</organism>
<feature type="binding site" evidence="4">
    <location>
        <position position="85"/>
    </location>
    <ligand>
        <name>Mg(2+)</name>
        <dbReference type="ChEBI" id="CHEBI:18420"/>
        <label>1</label>
        <note>catalytic</note>
    </ligand>
</feature>
<feature type="binding site" evidence="4">
    <location>
        <position position="88"/>
    </location>
    <ligand>
        <name>Mg(2+)</name>
        <dbReference type="ChEBI" id="CHEBI:18420"/>
        <label>1</label>
        <note>catalytic</note>
    </ligand>
</feature>
<dbReference type="AlphaFoldDB" id="A0A2Z4AI31"/>
<dbReference type="PRINTS" id="PR00377">
    <property type="entry name" value="IMPHPHTASES"/>
</dbReference>
<dbReference type="Pfam" id="PF00459">
    <property type="entry name" value="Inositol_P"/>
    <property type="match status" value="1"/>
</dbReference>
<feature type="binding site" evidence="4">
    <location>
        <position position="212"/>
    </location>
    <ligand>
        <name>Mg(2+)</name>
        <dbReference type="ChEBI" id="CHEBI:18420"/>
        <label>1</label>
        <note>catalytic</note>
    </ligand>
</feature>
<sequence>MGNGELLDVAEDAARNAGALLRKEVEELRLVKFEDRRDVKLKADFESETLIRLSLERSTGLPIIGEEEGGDASLYKRDELYWVIDPLDGTQNYLREIPQTCVSIGLMRGANAEAGVVYDFNRDEIFTATQDDPLKIDGRKIEPCWEKVPERAILAMGFAAGGIYSKGNLKDLITRTRRFKKTRQIGSAALCLAYVAAGRFDAYCEEGIKLWDIAAGVALVESVGGLVKLQPISDLPLTYSIWAAADECLIF</sequence>
<dbReference type="GO" id="GO:0007165">
    <property type="term" value="P:signal transduction"/>
    <property type="evidence" value="ECO:0007669"/>
    <property type="project" value="TreeGrafter"/>
</dbReference>
<dbReference type="Gene3D" id="3.30.540.10">
    <property type="entry name" value="Fructose-1,6-Bisphosphatase, subunit A, domain 1"/>
    <property type="match status" value="1"/>
</dbReference>
<dbReference type="GO" id="GO:0008934">
    <property type="term" value="F:inositol monophosphate 1-phosphatase activity"/>
    <property type="evidence" value="ECO:0007669"/>
    <property type="project" value="TreeGrafter"/>
</dbReference>
<accession>A0A2Z4AI31</accession>
<dbReference type="InterPro" id="IPR020583">
    <property type="entry name" value="Inositol_monoP_metal-BS"/>
</dbReference>
<feature type="binding site" evidence="4">
    <location>
        <position position="66"/>
    </location>
    <ligand>
        <name>Mg(2+)</name>
        <dbReference type="ChEBI" id="CHEBI:18420"/>
        <label>1</label>
        <note>catalytic</note>
    </ligand>
</feature>
<keyword evidence="2 5" id="KW-0378">Hydrolase</keyword>
<dbReference type="SUPFAM" id="SSF56655">
    <property type="entry name" value="Carbohydrate phosphatase"/>
    <property type="match status" value="1"/>
</dbReference>
<evidence type="ECO:0000256" key="1">
    <source>
        <dbReference type="ARBA" id="ARBA00022723"/>
    </source>
</evidence>
<proteinExistence type="predicted"/>
<reference evidence="5 6" key="1">
    <citation type="submission" date="2018-06" db="EMBL/GenBank/DDBJ databases">
        <title>Draft Genome Sequence of a Novel Marine Bacterium Related to the Verrucomicrobia.</title>
        <authorList>
            <person name="Vosseberg J."/>
            <person name="Martijn J."/>
            <person name="Ettema T.J.G."/>
        </authorList>
    </citation>
    <scope>NUCLEOTIDE SEQUENCE [LARGE SCALE GENOMIC DNA]</scope>
    <source>
        <strain evidence="5">TARA_B100001123</strain>
    </source>
</reference>
<dbReference type="PANTHER" id="PTHR20854:SF4">
    <property type="entry name" value="INOSITOL-1-MONOPHOSPHATASE-RELATED"/>
    <property type="match status" value="1"/>
</dbReference>
<dbReference type="InterPro" id="IPR000760">
    <property type="entry name" value="Inositol_monophosphatase-like"/>
</dbReference>
<evidence type="ECO:0000256" key="3">
    <source>
        <dbReference type="ARBA" id="ARBA00022842"/>
    </source>
</evidence>
<name>A0A2Z4AI31_9BACT</name>
<gene>
    <name evidence="5" type="primary">suhB_2</name>
    <name evidence="5" type="ORF">DF168_02102</name>
</gene>
<evidence type="ECO:0000256" key="4">
    <source>
        <dbReference type="PIRSR" id="PIRSR600760-2"/>
    </source>
</evidence>
<protein>
    <submittedName>
        <fullName evidence="5">Inositol-1-monophosphatase</fullName>
        <ecNumber evidence="5">3.1.3.25</ecNumber>
    </submittedName>
</protein>
<dbReference type="Gene3D" id="3.40.190.80">
    <property type="match status" value="1"/>
</dbReference>
<dbReference type="GO" id="GO:0006020">
    <property type="term" value="P:inositol metabolic process"/>
    <property type="evidence" value="ECO:0007669"/>
    <property type="project" value="TreeGrafter"/>
</dbReference>
<dbReference type="EC" id="3.1.3.25" evidence="5"/>
<dbReference type="PROSITE" id="PS00629">
    <property type="entry name" value="IMP_1"/>
    <property type="match status" value="1"/>
</dbReference>
<evidence type="ECO:0000313" key="6">
    <source>
        <dbReference type="Proteomes" id="UP000247465"/>
    </source>
</evidence>
<keyword evidence="1 4" id="KW-0479">Metal-binding</keyword>
<comment type="cofactor">
    <cofactor evidence="4">
        <name>Mg(2+)</name>
        <dbReference type="ChEBI" id="CHEBI:18420"/>
    </cofactor>
</comment>
<dbReference type="InterPro" id="IPR020550">
    <property type="entry name" value="Inositol_monophosphatase_CS"/>
</dbReference>
<evidence type="ECO:0000256" key="2">
    <source>
        <dbReference type="ARBA" id="ARBA00022801"/>
    </source>
</evidence>
<dbReference type="PROSITE" id="PS00630">
    <property type="entry name" value="IMP_2"/>
    <property type="match status" value="1"/>
</dbReference>
<evidence type="ECO:0000313" key="5">
    <source>
        <dbReference type="EMBL" id="AWT60878.1"/>
    </source>
</evidence>